<dbReference type="Pfam" id="PF14908">
    <property type="entry name" value="HU-CCDC81_euk_1"/>
    <property type="match status" value="1"/>
</dbReference>
<dbReference type="Pfam" id="PF18289">
    <property type="entry name" value="HU-CCDC81_euk_2"/>
    <property type="match status" value="1"/>
</dbReference>
<protein>
    <recommendedName>
        <fullName evidence="5">CCDC81 HU domain-containing protein</fullName>
    </recommendedName>
</protein>
<sequence length="185" mass="20357">MSKLGANDLLSYVVENIPKTKRFSKLSQAELATLWRDTTAYICQQVTNKKSINFPGVGSFYMKKVKTVSVTGDTADTSVPCFVASKSWEKIPGFKVANNTTTGSSSAEPLNFAAVAGMTGFPRDDIEPGLRDIVHALFLVLKRGSNVSLLFADMGRLVFQNRDVKFCFTSDFLEMIATGFYRAPE</sequence>
<dbReference type="GO" id="GO:0005815">
    <property type="term" value="C:microtubule organizing center"/>
    <property type="evidence" value="ECO:0007669"/>
    <property type="project" value="TreeGrafter"/>
</dbReference>
<dbReference type="InterPro" id="IPR026295">
    <property type="entry name" value="CCD81"/>
</dbReference>
<feature type="domain" description="CCDC81 HU" evidence="1">
    <location>
        <begin position="24"/>
        <end position="91"/>
    </location>
</feature>
<dbReference type="EMBL" id="MCGO01000101">
    <property type="protein sequence ID" value="ORY27550.1"/>
    <property type="molecule type" value="Genomic_DNA"/>
</dbReference>
<evidence type="ECO:0000313" key="3">
    <source>
        <dbReference type="EMBL" id="ORY27550.1"/>
    </source>
</evidence>
<organism evidence="3 4">
    <name type="scientific">Rhizoclosmatium globosum</name>
    <dbReference type="NCBI Taxonomy" id="329046"/>
    <lineage>
        <taxon>Eukaryota</taxon>
        <taxon>Fungi</taxon>
        <taxon>Fungi incertae sedis</taxon>
        <taxon>Chytridiomycota</taxon>
        <taxon>Chytridiomycota incertae sedis</taxon>
        <taxon>Chytridiomycetes</taxon>
        <taxon>Chytridiales</taxon>
        <taxon>Chytriomycetaceae</taxon>
        <taxon>Rhizoclosmatium</taxon>
    </lineage>
</organism>
<dbReference type="InterPro" id="IPR040673">
    <property type="entry name" value="CCDC81_HU_dom_2"/>
</dbReference>
<comment type="caution">
    <text evidence="3">The sequence shown here is derived from an EMBL/GenBank/DDBJ whole genome shotgun (WGS) entry which is preliminary data.</text>
</comment>
<name>A0A1Y2AZ31_9FUNG</name>
<dbReference type="PANTHER" id="PTHR14362:SF2">
    <property type="entry name" value="COILED-COIL DOMAIN-CONTAINING PROTEIN 81"/>
    <property type="match status" value="1"/>
</dbReference>
<dbReference type="InterPro" id="IPR028034">
    <property type="entry name" value="HU-CCDC81"/>
</dbReference>
<evidence type="ECO:0000259" key="1">
    <source>
        <dbReference type="Pfam" id="PF14908"/>
    </source>
</evidence>
<keyword evidence="4" id="KW-1185">Reference proteome</keyword>
<evidence type="ECO:0000313" key="4">
    <source>
        <dbReference type="Proteomes" id="UP000193642"/>
    </source>
</evidence>
<proteinExistence type="predicted"/>
<dbReference type="AlphaFoldDB" id="A0A1Y2AZ31"/>
<accession>A0A1Y2AZ31</accession>
<dbReference type="PANTHER" id="PTHR14362">
    <property type="entry name" value="COILED-COIL DOMAIN-CONTAINING PROTEIN 81"/>
    <property type="match status" value="1"/>
</dbReference>
<dbReference type="Proteomes" id="UP000193642">
    <property type="component" value="Unassembled WGS sequence"/>
</dbReference>
<dbReference type="OrthoDB" id="125906at2759"/>
<reference evidence="3 4" key="1">
    <citation type="submission" date="2016-07" db="EMBL/GenBank/DDBJ databases">
        <title>Pervasive Adenine N6-methylation of Active Genes in Fungi.</title>
        <authorList>
            <consortium name="DOE Joint Genome Institute"/>
            <person name="Mondo S.J."/>
            <person name="Dannebaum R.O."/>
            <person name="Kuo R.C."/>
            <person name="Labutti K."/>
            <person name="Haridas S."/>
            <person name="Kuo A."/>
            <person name="Salamov A."/>
            <person name="Ahrendt S.R."/>
            <person name="Lipzen A."/>
            <person name="Sullivan W."/>
            <person name="Andreopoulos W.B."/>
            <person name="Clum A."/>
            <person name="Lindquist E."/>
            <person name="Daum C."/>
            <person name="Ramamoorthy G.K."/>
            <person name="Gryganskyi A."/>
            <person name="Culley D."/>
            <person name="Magnuson J.K."/>
            <person name="James T.Y."/>
            <person name="O'Malley M.A."/>
            <person name="Stajich J.E."/>
            <person name="Spatafora J.W."/>
            <person name="Visel A."/>
            <person name="Grigoriev I.V."/>
        </authorList>
    </citation>
    <scope>NUCLEOTIDE SEQUENCE [LARGE SCALE GENOMIC DNA]</scope>
    <source>
        <strain evidence="3 4">JEL800</strain>
    </source>
</reference>
<feature type="domain" description="CCDC81 HU" evidence="2">
    <location>
        <begin position="107"/>
        <end position="176"/>
    </location>
</feature>
<evidence type="ECO:0000259" key="2">
    <source>
        <dbReference type="Pfam" id="PF18289"/>
    </source>
</evidence>
<gene>
    <name evidence="3" type="ORF">BCR33DRAFT_22442</name>
</gene>
<evidence type="ECO:0008006" key="5">
    <source>
        <dbReference type="Google" id="ProtNLM"/>
    </source>
</evidence>